<feature type="compositionally biased region" description="Basic and acidic residues" evidence="1">
    <location>
        <begin position="289"/>
        <end position="298"/>
    </location>
</feature>
<feature type="region of interest" description="Disordered" evidence="1">
    <location>
        <begin position="466"/>
        <end position="527"/>
    </location>
</feature>
<dbReference type="GO" id="GO:0032153">
    <property type="term" value="C:cell division site"/>
    <property type="evidence" value="ECO:0007669"/>
    <property type="project" value="TreeGrafter"/>
</dbReference>
<dbReference type="HOGENOM" id="CLU_015943_1_0_1"/>
<dbReference type="OMA" id="ACFEKSA"/>
<feature type="region of interest" description="Disordered" evidence="1">
    <location>
        <begin position="109"/>
        <end position="146"/>
    </location>
</feature>
<reference evidence="2 3" key="1">
    <citation type="journal article" date="2010" name="Proc. Natl. Acad. Sci. U.S.A.">
        <title>Insights into evolution of multicellular fungi from the assembled chromosomes of the mushroom Coprinopsis cinerea (Coprinus cinereus).</title>
        <authorList>
            <person name="Stajich J.E."/>
            <person name="Wilke S.K."/>
            <person name="Ahren D."/>
            <person name="Au C.H."/>
            <person name="Birren B.W."/>
            <person name="Borodovsky M."/>
            <person name="Burns C."/>
            <person name="Canback B."/>
            <person name="Casselton L.A."/>
            <person name="Cheng C.K."/>
            <person name="Deng J."/>
            <person name="Dietrich F.S."/>
            <person name="Fargo D.C."/>
            <person name="Farman M.L."/>
            <person name="Gathman A.C."/>
            <person name="Goldberg J."/>
            <person name="Guigo R."/>
            <person name="Hoegger P.J."/>
            <person name="Hooker J.B."/>
            <person name="Huggins A."/>
            <person name="James T.Y."/>
            <person name="Kamada T."/>
            <person name="Kilaru S."/>
            <person name="Kodira C."/>
            <person name="Kues U."/>
            <person name="Kupfer D."/>
            <person name="Kwan H.S."/>
            <person name="Lomsadze A."/>
            <person name="Li W."/>
            <person name="Lilly W.W."/>
            <person name="Ma L.J."/>
            <person name="Mackey A.J."/>
            <person name="Manning G."/>
            <person name="Martin F."/>
            <person name="Muraguchi H."/>
            <person name="Natvig D.O."/>
            <person name="Palmerini H."/>
            <person name="Ramesh M.A."/>
            <person name="Rehmeyer C.J."/>
            <person name="Roe B.A."/>
            <person name="Shenoy N."/>
            <person name="Stanke M."/>
            <person name="Ter-Hovhannisyan V."/>
            <person name="Tunlid A."/>
            <person name="Velagapudi R."/>
            <person name="Vision T.J."/>
            <person name="Zeng Q."/>
            <person name="Zolan M.E."/>
            <person name="Pukkila P.J."/>
        </authorList>
    </citation>
    <scope>NUCLEOTIDE SEQUENCE [LARGE SCALE GENOMIC DNA]</scope>
    <source>
        <strain evidence="3">Okayama-7 / 130 / ATCC MYA-4618 / FGSC 9003</strain>
    </source>
</reference>
<evidence type="ECO:0008006" key="4">
    <source>
        <dbReference type="Google" id="ProtNLM"/>
    </source>
</evidence>
<dbReference type="EMBL" id="AACS02000001">
    <property type="protein sequence ID" value="EAU93275.2"/>
    <property type="molecule type" value="Genomic_DNA"/>
</dbReference>
<feature type="region of interest" description="Disordered" evidence="1">
    <location>
        <begin position="1"/>
        <end position="90"/>
    </location>
</feature>
<feature type="compositionally biased region" description="Polar residues" evidence="1">
    <location>
        <begin position="342"/>
        <end position="369"/>
    </location>
</feature>
<dbReference type="PANTHER" id="PTHR43628">
    <property type="entry name" value="ACTIVATOR OF C KINASE PROTEIN 1-RELATED"/>
    <property type="match status" value="1"/>
</dbReference>
<dbReference type="SMART" id="SM00671">
    <property type="entry name" value="SEL1"/>
    <property type="match status" value="3"/>
</dbReference>
<dbReference type="InParanoid" id="A8N104"/>
<proteinExistence type="predicted"/>
<dbReference type="InterPro" id="IPR052945">
    <property type="entry name" value="Mitotic_Regulator"/>
</dbReference>
<dbReference type="Gene3D" id="1.25.40.10">
    <property type="entry name" value="Tetratricopeptide repeat domain"/>
    <property type="match status" value="1"/>
</dbReference>
<dbReference type="STRING" id="240176.A8N104"/>
<organism evidence="2 3">
    <name type="scientific">Coprinopsis cinerea (strain Okayama-7 / 130 / ATCC MYA-4618 / FGSC 9003)</name>
    <name type="common">Inky cap fungus</name>
    <name type="synonym">Hormographiella aspergillata</name>
    <dbReference type="NCBI Taxonomy" id="240176"/>
    <lineage>
        <taxon>Eukaryota</taxon>
        <taxon>Fungi</taxon>
        <taxon>Dikarya</taxon>
        <taxon>Basidiomycota</taxon>
        <taxon>Agaricomycotina</taxon>
        <taxon>Agaricomycetes</taxon>
        <taxon>Agaricomycetidae</taxon>
        <taxon>Agaricales</taxon>
        <taxon>Agaricineae</taxon>
        <taxon>Psathyrellaceae</taxon>
        <taxon>Coprinopsis</taxon>
    </lineage>
</organism>
<feature type="compositionally biased region" description="Low complexity" evidence="1">
    <location>
        <begin position="416"/>
        <end position="433"/>
    </location>
</feature>
<feature type="compositionally biased region" description="Low complexity" evidence="1">
    <location>
        <begin position="375"/>
        <end position="405"/>
    </location>
</feature>
<sequence length="702" mass="75373">MSQRYRESPLATLVRRTSSRRAKAPPRLQQSETEPHPPQSHHYQQPTPPTITLQGAEDVHYTPQYASPAAFQGQQQQWDNQPPLPSPLLHGRFARDSVATASSYEGNSYLDTSSNGSTSRTHSFSSSNVNAYPDGEGDDGYGHGYQYHYDDAYEQSAYEESIYSQPDTITRISAALRDSWTSTATADPNGVAGGAALDMKMGTGYREFGNANIHQSDSDAVSIVPSLVAESSDPSTPTSSTTTPAGRAKIVHPVTSGNYSRPMGRPPPPPLQGLEEQKRQVLLRNAGRHRSEERKAEKGPSPLRNQYGSGGGGDSVTSAGGQTPTAPESRSIGDGGRLYNAAASSSQPSLTNGMNGSGRQDHQQQNQGYLPTPPSMTASSRSPSSSSLSPNPTTSTAATSTLGSSEPHDRYADTLPNPYSNPHSNPHSKSNSSLDPRAYHQQPPASPVSLYSNYSYYPFEGAVPSPTGSTFSNSKDPFAAPGKASQQPSSLQASSTQQSNQFLAPPSSHHNPSSSSPSSPSGPKSAHDYLLLGIEHHEHDRLKESATCFEKSAKEGGGCGVGMLMWGLTLRHGWGCEKNEKVAFKWLQKAAESAVGDLEATRASGVKDVSVVRNELVLAIYEVGQCFFQGWGVPKDQKMAVSYYTIAAELGDADAQMDLAFCLTNGKGCKKNKKEAAKWYRAAVKQGQSDVGLAWIYKEKYQ</sequence>
<dbReference type="eggNOG" id="ENOG502QV88">
    <property type="taxonomic scope" value="Eukaryota"/>
</dbReference>
<dbReference type="InterPro" id="IPR011990">
    <property type="entry name" value="TPR-like_helical_dom_sf"/>
</dbReference>
<dbReference type="PANTHER" id="PTHR43628:SF1">
    <property type="entry name" value="CHITIN SYNTHASE REGULATORY FACTOR 2-RELATED"/>
    <property type="match status" value="1"/>
</dbReference>
<dbReference type="RefSeq" id="XP_001828561.2">
    <property type="nucleotide sequence ID" value="XM_001828509.2"/>
</dbReference>
<evidence type="ECO:0000313" key="3">
    <source>
        <dbReference type="Proteomes" id="UP000001861"/>
    </source>
</evidence>
<feature type="region of interest" description="Disordered" evidence="1">
    <location>
        <begin position="228"/>
        <end position="273"/>
    </location>
</feature>
<feature type="compositionally biased region" description="Low complexity" evidence="1">
    <location>
        <begin position="485"/>
        <end position="524"/>
    </location>
</feature>
<gene>
    <name evidence="2" type="ORF">CC1G_12009</name>
</gene>
<dbReference type="AlphaFoldDB" id="A8N104"/>
<dbReference type="VEuPathDB" id="FungiDB:CC1G_12009"/>
<dbReference type="Pfam" id="PF08238">
    <property type="entry name" value="Sel1"/>
    <property type="match status" value="3"/>
</dbReference>
<feature type="region of interest" description="Disordered" evidence="1">
    <location>
        <begin position="285"/>
        <end position="446"/>
    </location>
</feature>
<dbReference type="InterPro" id="IPR006597">
    <property type="entry name" value="Sel1-like"/>
</dbReference>
<dbReference type="Proteomes" id="UP000001861">
    <property type="component" value="Unassembled WGS sequence"/>
</dbReference>
<evidence type="ECO:0000313" key="2">
    <source>
        <dbReference type="EMBL" id="EAU93275.2"/>
    </source>
</evidence>
<feature type="compositionally biased region" description="Low complexity" evidence="1">
    <location>
        <begin position="112"/>
        <end position="134"/>
    </location>
</feature>
<feature type="compositionally biased region" description="Low complexity" evidence="1">
    <location>
        <begin position="66"/>
        <end position="81"/>
    </location>
</feature>
<dbReference type="SUPFAM" id="SSF81901">
    <property type="entry name" value="HCP-like"/>
    <property type="match status" value="1"/>
</dbReference>
<keyword evidence="3" id="KW-1185">Reference proteome</keyword>
<dbReference type="OrthoDB" id="2148946at2759"/>
<comment type="caution">
    <text evidence="2">The sequence shown here is derived from an EMBL/GenBank/DDBJ whole genome shotgun (WGS) entry which is preliminary data.</text>
</comment>
<dbReference type="GeneID" id="6004985"/>
<dbReference type="KEGG" id="cci:CC1G_12009"/>
<evidence type="ECO:0000256" key="1">
    <source>
        <dbReference type="SAM" id="MobiDB-lite"/>
    </source>
</evidence>
<accession>A8N104</accession>
<name>A8N104_COPC7</name>
<feature type="compositionally biased region" description="Polar residues" evidence="1">
    <location>
        <begin position="466"/>
        <end position="475"/>
    </location>
</feature>
<feature type="compositionally biased region" description="Low complexity" evidence="1">
    <location>
        <begin position="231"/>
        <end position="244"/>
    </location>
</feature>
<protein>
    <recommendedName>
        <fullName evidence="4">HCP-like protein</fullName>
    </recommendedName>
</protein>
<dbReference type="GO" id="GO:0010972">
    <property type="term" value="P:negative regulation of G2/M transition of mitotic cell cycle"/>
    <property type="evidence" value="ECO:0007669"/>
    <property type="project" value="TreeGrafter"/>
</dbReference>